<dbReference type="SUPFAM" id="SSF52540">
    <property type="entry name" value="P-loop containing nucleoside triphosphate hydrolases"/>
    <property type="match status" value="1"/>
</dbReference>
<gene>
    <name evidence="2" type="ORF">JMJ92_05835</name>
</gene>
<proteinExistence type="predicted"/>
<dbReference type="Proteomes" id="UP000635853">
    <property type="component" value="Unassembled WGS sequence"/>
</dbReference>
<evidence type="ECO:0008006" key="4">
    <source>
        <dbReference type="Google" id="ProtNLM"/>
    </source>
</evidence>
<accession>A0ABS1RDF5</accession>
<organism evidence="2 3">
    <name type="scientific">Rhodovulum visakhapatnamense</name>
    <dbReference type="NCBI Taxonomy" id="364297"/>
    <lineage>
        <taxon>Bacteria</taxon>
        <taxon>Pseudomonadati</taxon>
        <taxon>Pseudomonadota</taxon>
        <taxon>Alphaproteobacteria</taxon>
        <taxon>Rhodobacterales</taxon>
        <taxon>Paracoccaceae</taxon>
        <taxon>Rhodovulum</taxon>
    </lineage>
</organism>
<evidence type="ECO:0000313" key="3">
    <source>
        <dbReference type="Proteomes" id="UP000635853"/>
    </source>
</evidence>
<keyword evidence="3" id="KW-1185">Reference proteome</keyword>
<reference evidence="3" key="1">
    <citation type="submission" date="2021-01" db="EMBL/GenBank/DDBJ databases">
        <title>Draft genomes of Rhodovulum sulfidophilum.</title>
        <authorList>
            <person name="Guzman M.S."/>
        </authorList>
    </citation>
    <scope>NUCLEOTIDE SEQUENCE [LARGE SCALE GENOMIC DNA]</scope>
    <source>
        <strain evidence="3">AB19</strain>
    </source>
</reference>
<sequence length="332" mass="37206">MARNVILHIGRHKTGTTGIPRFLDSRRAELAEAGFCYPLAGRCRSPERPRESATHPHHLARGLSGQRPEVRQKPAALRPAFLAEVAGTHTVILSRGAFQNVPHLDLLAEFLDGFEVVTLCYLREYLAYVTSSYSRIVMGSGLAEDVFLFEGRFAFDIPYFIKRWEGIAQRCVWRLYDRGRLIDGDVIADFIEAADLPLTPGRLPEDPNLSIPGNLLAFKLVFNAVGLHGPVYGAPILALAQAHQRFRGLFYLDRDTQRRLQDGNSCNRDLGDLFGDVPEIDLEKGHRMFDPTCFEQDKTAIQTEIVRFERVVSHPIMAALQRGHVFAEGIAA</sequence>
<dbReference type="InterPro" id="IPR027417">
    <property type="entry name" value="P-loop_NTPase"/>
</dbReference>
<evidence type="ECO:0000256" key="1">
    <source>
        <dbReference type="SAM" id="MobiDB-lite"/>
    </source>
</evidence>
<evidence type="ECO:0000313" key="2">
    <source>
        <dbReference type="EMBL" id="MBL3577682.1"/>
    </source>
</evidence>
<protein>
    <recommendedName>
        <fullName evidence="4">Sulfotransferase family protein</fullName>
    </recommendedName>
</protein>
<feature type="region of interest" description="Disordered" evidence="1">
    <location>
        <begin position="46"/>
        <end position="69"/>
    </location>
</feature>
<dbReference type="RefSeq" id="WP_075784243.1">
    <property type="nucleotide sequence ID" value="NZ_JAESIL010000017.1"/>
</dbReference>
<dbReference type="EMBL" id="JAESIL010000017">
    <property type="protein sequence ID" value="MBL3577682.1"/>
    <property type="molecule type" value="Genomic_DNA"/>
</dbReference>
<comment type="caution">
    <text evidence="2">The sequence shown here is derived from an EMBL/GenBank/DDBJ whole genome shotgun (WGS) entry which is preliminary data.</text>
</comment>
<name>A0ABS1RDF5_9RHOB</name>